<dbReference type="PANTHER" id="PTHR35882:SF2">
    <property type="entry name" value="PELA"/>
    <property type="match status" value="1"/>
</dbReference>
<dbReference type="EMBL" id="VKDB01000002">
    <property type="protein sequence ID" value="TSA87637.1"/>
    <property type="molecule type" value="Genomic_DNA"/>
</dbReference>
<evidence type="ECO:0000259" key="1">
    <source>
        <dbReference type="Pfam" id="PF03537"/>
    </source>
</evidence>
<protein>
    <recommendedName>
        <fullName evidence="1">Glycoside-hydrolase family GH114 TIM-barrel domain-containing protein</fullName>
    </recommendedName>
</protein>
<evidence type="ECO:0000313" key="2">
    <source>
        <dbReference type="EMBL" id="TSA87637.1"/>
    </source>
</evidence>
<name>A0A553V5A1_9DEIO</name>
<dbReference type="Pfam" id="PF03537">
    <property type="entry name" value="Glyco_hydro_114"/>
    <property type="match status" value="1"/>
</dbReference>
<dbReference type="Gene3D" id="3.20.20.70">
    <property type="entry name" value="Aldolase class I"/>
    <property type="match status" value="1"/>
</dbReference>
<keyword evidence="3" id="KW-1185">Reference proteome</keyword>
<dbReference type="SUPFAM" id="SSF51445">
    <property type="entry name" value="(Trans)glycosidases"/>
    <property type="match status" value="1"/>
</dbReference>
<proteinExistence type="predicted"/>
<dbReference type="PANTHER" id="PTHR35882">
    <property type="entry name" value="PELA"/>
    <property type="match status" value="1"/>
</dbReference>
<organism evidence="2 3">
    <name type="scientific">Deinococcus detaillensis</name>
    <dbReference type="NCBI Taxonomy" id="2592048"/>
    <lineage>
        <taxon>Bacteria</taxon>
        <taxon>Thermotogati</taxon>
        <taxon>Deinococcota</taxon>
        <taxon>Deinococci</taxon>
        <taxon>Deinococcales</taxon>
        <taxon>Deinococcaceae</taxon>
        <taxon>Deinococcus</taxon>
    </lineage>
</organism>
<dbReference type="OrthoDB" id="9795486at2"/>
<dbReference type="AlphaFoldDB" id="A0A553V5A1"/>
<dbReference type="Proteomes" id="UP000316092">
    <property type="component" value="Unassembled WGS sequence"/>
</dbReference>
<evidence type="ECO:0000313" key="3">
    <source>
        <dbReference type="Proteomes" id="UP000316092"/>
    </source>
</evidence>
<reference evidence="2 3" key="1">
    <citation type="submission" date="2019-07" db="EMBL/GenBank/DDBJ databases">
        <title>Deinococcus detaillus sp. nov., isolated from humus soil in Antarctica.</title>
        <authorList>
            <person name="Zhang K."/>
        </authorList>
    </citation>
    <scope>NUCLEOTIDE SEQUENCE [LARGE SCALE GENOMIC DNA]</scope>
    <source>
        <strain evidence="2 3">H1</strain>
    </source>
</reference>
<dbReference type="InterPro" id="IPR004352">
    <property type="entry name" value="GH114_TIM-barrel"/>
</dbReference>
<feature type="domain" description="Glycoside-hydrolase family GH114 TIM-barrel" evidence="1">
    <location>
        <begin position="48"/>
        <end position="245"/>
    </location>
</feature>
<dbReference type="InterPro" id="IPR017853">
    <property type="entry name" value="GH"/>
</dbReference>
<dbReference type="InterPro" id="IPR013785">
    <property type="entry name" value="Aldolase_TIM"/>
</dbReference>
<gene>
    <name evidence="2" type="ORF">FNU79_03965</name>
</gene>
<comment type="caution">
    <text evidence="2">The sequence shown here is derived from an EMBL/GenBank/DDBJ whole genome shotgun (WGS) entry which is preliminary data.</text>
</comment>
<sequence length="268" mass="30394">MTHTTTSSVIKKRPQSVVSETMRRPLAVYYGPNELLTLAKYQRVIVQPGHFTAEKVSWLQQRGVQVLAYLSLGEHDGEVAAWSESERQPEWGTIRVNVTHPDWKVRVQAQIMSECLAFDGFFLDTVDVSPAEPQRLRAMLKLVRLVRKWAGPRYLMVNRASGLLHRLRGTVNGVLIESCFTSWAGGYHAYSKSELEYTALLVEQARRFNLDVYALDYADTPNLRRFALRRAAALNLPIFITNRELNLSQGYLPRLDSPSSAAHPIHSS</sequence>
<accession>A0A553V5A1</accession>